<protein>
    <submittedName>
        <fullName evidence="1">Uncharacterized protein</fullName>
    </submittedName>
</protein>
<gene>
    <name evidence="1" type="ORF">PR048_026289</name>
</gene>
<keyword evidence="2" id="KW-1185">Reference proteome</keyword>
<proteinExistence type="predicted"/>
<evidence type="ECO:0000313" key="2">
    <source>
        <dbReference type="Proteomes" id="UP001159363"/>
    </source>
</evidence>
<sequence>MKLLKGHDKLKHKRNVMETKGTCVVVSPRLLASPHSQVLSHHCSTWGLLAAGFPPWPGPPLLRQPGHPGLPQGAHVDAELSTDTRSTWAAEQQDSQPHAILCSRPPVTGLQEHATAPSRQLLSPHCHIY</sequence>
<reference evidence="1 2" key="1">
    <citation type="submission" date="2023-02" db="EMBL/GenBank/DDBJ databases">
        <title>LHISI_Scaffold_Assembly.</title>
        <authorList>
            <person name="Stuart O.P."/>
            <person name="Cleave R."/>
            <person name="Magrath M.J.L."/>
            <person name="Mikheyev A.S."/>
        </authorList>
    </citation>
    <scope>NUCLEOTIDE SEQUENCE [LARGE SCALE GENOMIC DNA]</scope>
    <source>
        <strain evidence="1">Daus_M_001</strain>
        <tissue evidence="1">Leg muscle</tissue>
    </source>
</reference>
<organism evidence="1 2">
    <name type="scientific">Dryococelus australis</name>
    <dbReference type="NCBI Taxonomy" id="614101"/>
    <lineage>
        <taxon>Eukaryota</taxon>
        <taxon>Metazoa</taxon>
        <taxon>Ecdysozoa</taxon>
        <taxon>Arthropoda</taxon>
        <taxon>Hexapoda</taxon>
        <taxon>Insecta</taxon>
        <taxon>Pterygota</taxon>
        <taxon>Neoptera</taxon>
        <taxon>Polyneoptera</taxon>
        <taxon>Phasmatodea</taxon>
        <taxon>Verophasmatodea</taxon>
        <taxon>Anareolatae</taxon>
        <taxon>Phasmatidae</taxon>
        <taxon>Eurycanthinae</taxon>
        <taxon>Dryococelus</taxon>
    </lineage>
</organism>
<evidence type="ECO:0000313" key="1">
    <source>
        <dbReference type="EMBL" id="KAJ8872676.1"/>
    </source>
</evidence>
<dbReference type="EMBL" id="JARBHB010000011">
    <property type="protein sequence ID" value="KAJ8872676.1"/>
    <property type="molecule type" value="Genomic_DNA"/>
</dbReference>
<comment type="caution">
    <text evidence="1">The sequence shown here is derived from an EMBL/GenBank/DDBJ whole genome shotgun (WGS) entry which is preliminary data.</text>
</comment>
<accession>A0ABQ9GKW5</accession>
<dbReference type="Proteomes" id="UP001159363">
    <property type="component" value="Chromosome 10"/>
</dbReference>
<name>A0ABQ9GKW5_9NEOP</name>